<reference evidence="2 3" key="1">
    <citation type="journal article" date="2019" name="Int. J. Syst. Evol. Microbiol.">
        <title>The Global Catalogue of Microorganisms (GCM) 10K type strain sequencing project: providing services to taxonomists for standard genome sequencing and annotation.</title>
        <authorList>
            <consortium name="The Broad Institute Genomics Platform"/>
            <consortium name="The Broad Institute Genome Sequencing Center for Infectious Disease"/>
            <person name="Wu L."/>
            <person name="Ma J."/>
        </authorList>
    </citation>
    <scope>NUCLEOTIDE SEQUENCE [LARGE SCALE GENOMIC DNA]</scope>
    <source>
        <strain evidence="2 3">JCM 12662</strain>
    </source>
</reference>
<evidence type="ECO:0008006" key="4">
    <source>
        <dbReference type="Google" id="ProtNLM"/>
    </source>
</evidence>
<proteinExistence type="predicted"/>
<dbReference type="EMBL" id="BAAACW010000126">
    <property type="protein sequence ID" value="GAA0367582.1"/>
    <property type="molecule type" value="Genomic_DNA"/>
</dbReference>
<evidence type="ECO:0000313" key="3">
    <source>
        <dbReference type="Proteomes" id="UP001501166"/>
    </source>
</evidence>
<feature type="compositionally biased region" description="Polar residues" evidence="1">
    <location>
        <begin position="119"/>
        <end position="137"/>
    </location>
</feature>
<organism evidence="2 3">
    <name type="scientific">Alkalibacterium iburiense</name>
    <dbReference type="NCBI Taxonomy" id="290589"/>
    <lineage>
        <taxon>Bacteria</taxon>
        <taxon>Bacillati</taxon>
        <taxon>Bacillota</taxon>
        <taxon>Bacilli</taxon>
        <taxon>Lactobacillales</taxon>
        <taxon>Carnobacteriaceae</taxon>
        <taxon>Alkalibacterium</taxon>
    </lineage>
</organism>
<sequence>MHKFVEGSYESIDEVIKAVNALVSRGHAQDCISLITNAPKKEEISKDIDIPVATFDEKRKSVDVLAEYKEEIENDYIVVLVKEPADENAESSNDMNRKHDQNNSPRTVDLGDEPDNVDLSHTNATPSQSQRDINLIL</sequence>
<evidence type="ECO:0000313" key="2">
    <source>
        <dbReference type="EMBL" id="GAA0367582.1"/>
    </source>
</evidence>
<evidence type="ECO:0000256" key="1">
    <source>
        <dbReference type="SAM" id="MobiDB-lite"/>
    </source>
</evidence>
<name>A0ABN0XLW4_9LACT</name>
<dbReference type="Proteomes" id="UP001501166">
    <property type="component" value="Unassembled WGS sequence"/>
</dbReference>
<feature type="region of interest" description="Disordered" evidence="1">
    <location>
        <begin position="83"/>
        <end position="137"/>
    </location>
</feature>
<dbReference type="RefSeq" id="WP_343756147.1">
    <property type="nucleotide sequence ID" value="NZ_BAAACW010000126.1"/>
</dbReference>
<accession>A0ABN0XLW4</accession>
<gene>
    <name evidence="2" type="ORF">GCM10008932_19350</name>
</gene>
<keyword evidence="3" id="KW-1185">Reference proteome</keyword>
<comment type="caution">
    <text evidence="2">The sequence shown here is derived from an EMBL/GenBank/DDBJ whole genome shotgun (WGS) entry which is preliminary data.</text>
</comment>
<protein>
    <recommendedName>
        <fullName evidence="4">General stress protein 17M-like domain-containing protein</fullName>
    </recommendedName>
</protein>